<keyword evidence="6" id="KW-1185">Reference proteome</keyword>
<accession>A0A372IP60</accession>
<evidence type="ECO:0000256" key="2">
    <source>
        <dbReference type="SAM" id="MobiDB-lite"/>
    </source>
</evidence>
<evidence type="ECO:0000256" key="1">
    <source>
        <dbReference type="ARBA" id="ARBA00022801"/>
    </source>
</evidence>
<dbReference type="InterPro" id="IPR001375">
    <property type="entry name" value="Peptidase_S9_cat"/>
</dbReference>
<evidence type="ECO:0000256" key="3">
    <source>
        <dbReference type="SAM" id="SignalP"/>
    </source>
</evidence>
<keyword evidence="1" id="KW-0378">Hydrolase</keyword>
<evidence type="ECO:0000313" key="5">
    <source>
        <dbReference type="EMBL" id="RFU16363.1"/>
    </source>
</evidence>
<dbReference type="InterPro" id="IPR011042">
    <property type="entry name" value="6-blade_b-propeller_TolB-like"/>
</dbReference>
<dbReference type="GO" id="GO:0004252">
    <property type="term" value="F:serine-type endopeptidase activity"/>
    <property type="evidence" value="ECO:0007669"/>
    <property type="project" value="TreeGrafter"/>
</dbReference>
<feature type="chain" id="PRO_5016637497" description="Peptidase S9 prolyl oligopeptidase catalytic domain-containing protein" evidence="3">
    <location>
        <begin position="25"/>
        <end position="752"/>
    </location>
</feature>
<dbReference type="SUPFAM" id="SSF82171">
    <property type="entry name" value="DPP6 N-terminal domain-like"/>
    <property type="match status" value="1"/>
</dbReference>
<sequence length="752" mass="82530">MEVVMPRARLVVLCVMMSSLAAWASVDQPTVLKQFANQTSLQFTFRIALSPDGNALAYEVARPARTGQRSQIDLRIVDLNTKRRVTICCEVDDATQESWSPSGRFLAFVRGNKPEELGGEEKDSKLMIYDTVERKLSVVENARPSSTGIYQYPRWIGDGAVLITRRCENEDTSTSGQGVTVYDSLPAKRDSSSVPGKDSLRDDHGRVPRVCLDRVDLKSGTKKTLIEGRRITWPEVSPDGKYLAVAEYEGTLQTELTSRYQIHFIDLRTGADVRMQNSVFLFTSTQRVFNWLPDSSGVAFPTLKEVLSKTPSATYRLVRTGSWGTETEFEAKQTDRSVKFLPATWSLGNDKLTADIGNELITWDVSTGRIQQVAAIPAGLYRYEAVPTVAPNGDVIMVAKRDSDSAAVVLGYNSLSGEITTKVVLDEQPVYQWGSALLAQGGKSLLLAVESLNRSAEVVSVDWSGHEQRITDGDNRPDSMQAQYTKVSWRSGNGTEIDGALLTPIGTKVSSTTLRLPMIVRIYPSEWNPISGQSFGLSGGMDGHSEDLTLVAAGYAIFFPNCPTQPGSYVSDLSNNILSGIQKVIDMGIADPNRIGLIGESAGVEAALTLLVSSRQFRAAALMDGTIDPVADYGDITGYGIQTMKGPPHFLGAPWLDSLRYIDESPVFRLDRIQAPILLFHGTKDTAVPLYLGEEIFSDLRAAGKTAQLVEYKDAGHLSALRSLDQQVDSMSRTLAWFDRYVKHGEPDRVSH</sequence>
<protein>
    <recommendedName>
        <fullName evidence="4">Peptidase S9 prolyl oligopeptidase catalytic domain-containing protein</fullName>
    </recommendedName>
</protein>
<keyword evidence="3" id="KW-0732">Signal</keyword>
<dbReference type="PANTHER" id="PTHR42776">
    <property type="entry name" value="SERINE PEPTIDASE S9 FAMILY MEMBER"/>
    <property type="match status" value="1"/>
</dbReference>
<organism evidence="5 6">
    <name type="scientific">Paracidobacterium acidisoli</name>
    <dbReference type="NCBI Taxonomy" id="2303751"/>
    <lineage>
        <taxon>Bacteria</taxon>
        <taxon>Pseudomonadati</taxon>
        <taxon>Acidobacteriota</taxon>
        <taxon>Terriglobia</taxon>
        <taxon>Terriglobales</taxon>
        <taxon>Acidobacteriaceae</taxon>
        <taxon>Paracidobacterium</taxon>
    </lineage>
</organism>
<dbReference type="Pfam" id="PF00326">
    <property type="entry name" value="Peptidase_S9"/>
    <property type="match status" value="1"/>
</dbReference>
<gene>
    <name evidence="5" type="ORF">D0Y96_13320</name>
</gene>
<reference evidence="5 6" key="1">
    <citation type="submission" date="2018-08" db="EMBL/GenBank/DDBJ databases">
        <title>Acidipila sp. 4G-K13, an acidobacterium isolated from forest soil.</title>
        <authorList>
            <person name="Gao Z.-H."/>
            <person name="Qiu L.-H."/>
        </authorList>
    </citation>
    <scope>NUCLEOTIDE SEQUENCE [LARGE SCALE GENOMIC DNA]</scope>
    <source>
        <strain evidence="5 6">4G-K13</strain>
    </source>
</reference>
<dbReference type="Gene3D" id="3.40.50.1820">
    <property type="entry name" value="alpha/beta hydrolase"/>
    <property type="match status" value="1"/>
</dbReference>
<feature type="signal peptide" evidence="3">
    <location>
        <begin position="1"/>
        <end position="24"/>
    </location>
</feature>
<dbReference type="PANTHER" id="PTHR42776:SF27">
    <property type="entry name" value="DIPEPTIDYL PEPTIDASE FAMILY MEMBER 6"/>
    <property type="match status" value="1"/>
</dbReference>
<dbReference type="InterPro" id="IPR029058">
    <property type="entry name" value="AB_hydrolase_fold"/>
</dbReference>
<name>A0A372IP60_9BACT</name>
<evidence type="ECO:0000313" key="6">
    <source>
        <dbReference type="Proteomes" id="UP000264702"/>
    </source>
</evidence>
<feature type="region of interest" description="Disordered" evidence="2">
    <location>
        <begin position="169"/>
        <end position="202"/>
    </location>
</feature>
<dbReference type="EMBL" id="QVQT01000004">
    <property type="protein sequence ID" value="RFU16363.1"/>
    <property type="molecule type" value="Genomic_DNA"/>
</dbReference>
<dbReference type="AlphaFoldDB" id="A0A372IP60"/>
<proteinExistence type="predicted"/>
<comment type="caution">
    <text evidence="5">The sequence shown here is derived from an EMBL/GenBank/DDBJ whole genome shotgun (WGS) entry which is preliminary data.</text>
</comment>
<dbReference type="Gene3D" id="2.120.10.30">
    <property type="entry name" value="TolB, C-terminal domain"/>
    <property type="match status" value="2"/>
</dbReference>
<dbReference type="GO" id="GO:0006508">
    <property type="term" value="P:proteolysis"/>
    <property type="evidence" value="ECO:0007669"/>
    <property type="project" value="InterPro"/>
</dbReference>
<dbReference type="SUPFAM" id="SSF53474">
    <property type="entry name" value="alpha/beta-Hydrolases"/>
    <property type="match status" value="1"/>
</dbReference>
<dbReference type="Proteomes" id="UP000264702">
    <property type="component" value="Unassembled WGS sequence"/>
</dbReference>
<feature type="domain" description="Peptidase S9 prolyl oligopeptidase catalytic" evidence="4">
    <location>
        <begin position="576"/>
        <end position="744"/>
    </location>
</feature>
<evidence type="ECO:0000259" key="4">
    <source>
        <dbReference type="Pfam" id="PF00326"/>
    </source>
</evidence>